<evidence type="ECO:0000259" key="3">
    <source>
        <dbReference type="PROSITE" id="PS50217"/>
    </source>
</evidence>
<evidence type="ECO:0000313" key="5">
    <source>
        <dbReference type="Proteomes" id="UP001142055"/>
    </source>
</evidence>
<dbReference type="Gene3D" id="1.20.5.170">
    <property type="match status" value="1"/>
</dbReference>
<feature type="compositionally biased region" description="Basic residues" evidence="2">
    <location>
        <begin position="232"/>
        <end position="245"/>
    </location>
</feature>
<organism evidence="4 5">
    <name type="scientific">Blomia tropicalis</name>
    <name type="common">Mite</name>
    <dbReference type="NCBI Taxonomy" id="40697"/>
    <lineage>
        <taxon>Eukaryota</taxon>
        <taxon>Metazoa</taxon>
        <taxon>Ecdysozoa</taxon>
        <taxon>Arthropoda</taxon>
        <taxon>Chelicerata</taxon>
        <taxon>Arachnida</taxon>
        <taxon>Acari</taxon>
        <taxon>Acariformes</taxon>
        <taxon>Sarcoptiformes</taxon>
        <taxon>Astigmata</taxon>
        <taxon>Glycyphagoidea</taxon>
        <taxon>Echimyopodidae</taxon>
        <taxon>Blomia</taxon>
    </lineage>
</organism>
<feature type="compositionally biased region" description="Polar residues" evidence="2">
    <location>
        <begin position="181"/>
        <end position="192"/>
    </location>
</feature>
<proteinExistence type="predicted"/>
<feature type="coiled-coil region" evidence="1">
    <location>
        <begin position="277"/>
        <end position="304"/>
    </location>
</feature>
<dbReference type="SMART" id="SM00338">
    <property type="entry name" value="BRLZ"/>
    <property type="match status" value="1"/>
</dbReference>
<keyword evidence="5" id="KW-1185">Reference proteome</keyword>
<comment type="caution">
    <text evidence="4">The sequence shown here is derived from an EMBL/GenBank/DDBJ whole genome shotgun (WGS) entry which is preliminary data.</text>
</comment>
<evidence type="ECO:0000256" key="2">
    <source>
        <dbReference type="SAM" id="MobiDB-lite"/>
    </source>
</evidence>
<keyword evidence="1" id="KW-0175">Coiled coil</keyword>
<protein>
    <recommendedName>
        <fullName evidence="3">BZIP domain-containing protein</fullName>
    </recommendedName>
</protein>
<name>A0A9Q0M0L9_BLOTA</name>
<feature type="region of interest" description="Disordered" evidence="2">
    <location>
        <begin position="181"/>
        <end position="254"/>
    </location>
</feature>
<dbReference type="InterPro" id="IPR004827">
    <property type="entry name" value="bZIP"/>
</dbReference>
<gene>
    <name evidence="4" type="ORF">RDWZM_009035</name>
</gene>
<evidence type="ECO:0000256" key="1">
    <source>
        <dbReference type="SAM" id="Coils"/>
    </source>
</evidence>
<evidence type="ECO:0000313" key="4">
    <source>
        <dbReference type="EMBL" id="KAJ6217878.1"/>
    </source>
</evidence>
<sequence length="314" mass="35895">MKNAMIGMDDPFLSDPSLMVVDPNHILDYGTSTQISSSKGTTKQIYQCNQTSPNIFFGVHVLDNLIDQSHYPEDINDFLNFNDSQLENIILSGELIGIEDGNSQSSFSELIKNDLGSEQLLDDLMHELNEAGIDNEYLQNETYKEKDYDDMTLLEALTEAKVDLDTCMVANYEEVSSIGANSNTVEPTMSTSKVEENSHKVKESKRSSLKRKLSCDCESDQTDSDGEYKPPSKSKSRLTRRRTKRVQNERVKNQNKVAALKYRQKKKDEIGSLDYRLSFEEERNQRLKSQVEEYTVNINVLKELLQKFLVENKK</sequence>
<dbReference type="InterPro" id="IPR046347">
    <property type="entry name" value="bZIP_sf"/>
</dbReference>
<dbReference type="EMBL" id="JAPWDV010000003">
    <property type="protein sequence ID" value="KAJ6217878.1"/>
    <property type="molecule type" value="Genomic_DNA"/>
</dbReference>
<dbReference type="Pfam" id="PF00170">
    <property type="entry name" value="bZIP_1"/>
    <property type="match status" value="1"/>
</dbReference>
<reference evidence="4" key="1">
    <citation type="submission" date="2022-12" db="EMBL/GenBank/DDBJ databases">
        <title>Genome assemblies of Blomia tropicalis.</title>
        <authorList>
            <person name="Cui Y."/>
        </authorList>
    </citation>
    <scope>NUCLEOTIDE SEQUENCE</scope>
    <source>
        <tissue evidence="4">Adult mites</tissue>
    </source>
</reference>
<accession>A0A9Q0M0L9</accession>
<feature type="domain" description="BZIP" evidence="3">
    <location>
        <begin position="245"/>
        <end position="308"/>
    </location>
</feature>
<dbReference type="PROSITE" id="PS50217">
    <property type="entry name" value="BZIP"/>
    <property type="match status" value="1"/>
</dbReference>
<dbReference type="SUPFAM" id="SSF57959">
    <property type="entry name" value="Leucine zipper domain"/>
    <property type="match status" value="1"/>
</dbReference>
<feature type="compositionally biased region" description="Basic and acidic residues" evidence="2">
    <location>
        <begin position="193"/>
        <end position="206"/>
    </location>
</feature>
<dbReference type="Proteomes" id="UP001142055">
    <property type="component" value="Chromosome 3"/>
</dbReference>
<dbReference type="AlphaFoldDB" id="A0A9Q0M0L9"/>
<dbReference type="GO" id="GO:0003700">
    <property type="term" value="F:DNA-binding transcription factor activity"/>
    <property type="evidence" value="ECO:0007669"/>
    <property type="project" value="InterPro"/>
</dbReference>